<dbReference type="AlphaFoldDB" id="A0A6J8BR12"/>
<dbReference type="EMBL" id="CACVKT020003831">
    <property type="protein sequence ID" value="CAC5386006.1"/>
    <property type="molecule type" value="Genomic_DNA"/>
</dbReference>
<accession>A0A6J8BR12</accession>
<evidence type="ECO:0008006" key="3">
    <source>
        <dbReference type="Google" id="ProtNLM"/>
    </source>
</evidence>
<dbReference type="OrthoDB" id="6137820at2759"/>
<reference evidence="1 2" key="1">
    <citation type="submission" date="2020-06" db="EMBL/GenBank/DDBJ databases">
        <authorList>
            <person name="Li R."/>
            <person name="Bekaert M."/>
        </authorList>
    </citation>
    <scope>NUCLEOTIDE SEQUENCE [LARGE SCALE GENOMIC DNA]</scope>
    <source>
        <strain evidence="2">wild</strain>
    </source>
</reference>
<dbReference type="Proteomes" id="UP000507470">
    <property type="component" value="Unassembled WGS sequence"/>
</dbReference>
<evidence type="ECO:0000313" key="1">
    <source>
        <dbReference type="EMBL" id="CAC5386006.1"/>
    </source>
</evidence>
<evidence type="ECO:0000313" key="2">
    <source>
        <dbReference type="Proteomes" id="UP000507470"/>
    </source>
</evidence>
<keyword evidence="2" id="KW-1185">Reference proteome</keyword>
<gene>
    <name evidence="1" type="ORF">MCOR_21497</name>
</gene>
<protein>
    <recommendedName>
        <fullName evidence="3">Mab-21-like HhH/H2TH-like domain-containing protein</fullName>
    </recommendedName>
</protein>
<sequence length="596" mass="69239">MDTDPTNQEYKYMYGMRKVMYLQKYGVKSFPYRGKRRYKPSIFQSLDGGIVISNDVFGLTIRQFKRIFKSCLERRKTHEQWILNLRYPDKSSNEYLEYLQDCVYYTEDILPWPDNDLKDKYFYEHLVYTIGTEMNIRIRQRLLIIEDMVSNLFDSYITRISSGSLAEGLDLPGSESDVMYLIKTVDVIQNVQNIKHPIHHTTLVMESDNDHPGFTRLRLIAESEDDTLIIISEFCESTTNGEYVSISSHGPCLSDTDQNIDVAICLRSKSLPHIAIPWVRRRRHQWPPNVVIDKIVKYGCLLVPIGPRITSDGEYLFLWQKNNLICGLLNPATNISGYYKLLHFAESLQMFASSKFIIDACKYHRGIISQYVVQCLPPPTTISKTNNLHKRYHRHLQDGIRTDAVSGWLLYASYYYVTGQYNVTLRLAEYVLSRYKLGMVHLGCGIYKDESMNSYRRNVHSKISFKDRIKLATVDRVTYVWHSSLIPEELQLEVEEGSIFIQAIVLSYCLRFLCHHQLGDIFNRQQALHNLFLAVKDDCFVSLTEVSDSKTILGVCYEISEDMSNAYQCYDEALENDVYVCRSAKVRKSKLLLTLT</sequence>
<organism evidence="1 2">
    <name type="scientific">Mytilus coruscus</name>
    <name type="common">Sea mussel</name>
    <dbReference type="NCBI Taxonomy" id="42192"/>
    <lineage>
        <taxon>Eukaryota</taxon>
        <taxon>Metazoa</taxon>
        <taxon>Spiralia</taxon>
        <taxon>Lophotrochozoa</taxon>
        <taxon>Mollusca</taxon>
        <taxon>Bivalvia</taxon>
        <taxon>Autobranchia</taxon>
        <taxon>Pteriomorphia</taxon>
        <taxon>Mytilida</taxon>
        <taxon>Mytiloidea</taxon>
        <taxon>Mytilidae</taxon>
        <taxon>Mytilinae</taxon>
        <taxon>Mytilus</taxon>
    </lineage>
</organism>
<name>A0A6J8BR12_MYTCO</name>
<proteinExistence type="predicted"/>